<dbReference type="Gene3D" id="3.40.50.300">
    <property type="entry name" value="P-loop containing nucleotide triphosphate hydrolases"/>
    <property type="match status" value="2"/>
</dbReference>
<dbReference type="PANTHER" id="PTHR42957">
    <property type="entry name" value="HELICASE MJ1565-RELATED"/>
    <property type="match status" value="1"/>
</dbReference>
<sequence>MIINLENEKIIGKVESVDTATVIVHVEDSDLLSVVQVNNLVIIRSSKMGQYLIGMVNKIVRKYDSQNMELSDEEINTYDIVKITLVGTLIEKAGTQNNVFKRTLQSVADIDADCFTMSAETLSAFMNMISQGSVLSENPLKIGKFTLNEKAQAYLDGNKFFQRHAVITGCTGSGKSYTVASLVEQVAKLKSANAILFDIHGEYGSIKGAGIKHYKIAGPGDSANEGIMFLPYWLLSYEEMTSMLLDRSDNNAPNQAAMLSKYVLQGKKTYLVSKGKKEVEAQFTIDSPIPYNISELINALKIKDTEMVPGATRPKQGDYFGKLSRFIQRLENKIADKRLNFMFSSERVLLEYDYMEKLCEMLLAPTSKGGGVKIIDFSEVPSDVLPLIVSLIARVIFSVQQWMDRKVINPVALFCDEAHLYIPEKARYGVEVSSLSSFERVAKEGRKYGVSLVVITQRPSEVNRTVLSQANNFIAMRLTNVDDQNVIKRLLPDNLGNYADILPILDVGEAIVVGDASLLPSRIVVDEPNNKPNSATVEFWDEWSRESVEDGIGVAVEALRKQSR</sequence>
<dbReference type="InterPro" id="IPR027417">
    <property type="entry name" value="P-loop_NTPase"/>
</dbReference>
<dbReference type="SUPFAM" id="SSF52540">
    <property type="entry name" value="P-loop containing nucleoside triphosphate hydrolases"/>
    <property type="match status" value="1"/>
</dbReference>
<dbReference type="Proteomes" id="UP000184263">
    <property type="component" value="Unassembled WGS sequence"/>
</dbReference>
<organism evidence="2 3">
    <name type="scientific">Selenomonas ruminantium</name>
    <dbReference type="NCBI Taxonomy" id="971"/>
    <lineage>
        <taxon>Bacteria</taxon>
        <taxon>Bacillati</taxon>
        <taxon>Bacillota</taxon>
        <taxon>Negativicutes</taxon>
        <taxon>Selenomonadales</taxon>
        <taxon>Selenomonadaceae</taxon>
        <taxon>Selenomonas</taxon>
    </lineage>
</organism>
<gene>
    <name evidence="2" type="ORF">SAMN05216582_10488</name>
</gene>
<accession>A0A1M6SIC1</accession>
<dbReference type="RefSeq" id="WP_143188069.1">
    <property type="nucleotide sequence ID" value="NZ_FRBC01000004.1"/>
</dbReference>
<evidence type="ECO:0000259" key="1">
    <source>
        <dbReference type="Pfam" id="PF01935"/>
    </source>
</evidence>
<dbReference type="AlphaFoldDB" id="A0A1M6SIC1"/>
<dbReference type="EMBL" id="FRBC01000004">
    <property type="protein sequence ID" value="SHK44410.1"/>
    <property type="molecule type" value="Genomic_DNA"/>
</dbReference>
<dbReference type="InterPro" id="IPR008571">
    <property type="entry name" value="HerA-like"/>
</dbReference>
<dbReference type="InterPro" id="IPR002789">
    <property type="entry name" value="HerA_central"/>
</dbReference>
<dbReference type="CDD" id="cd01127">
    <property type="entry name" value="TrwB_TraG_TraD_VirD4"/>
    <property type="match status" value="1"/>
</dbReference>
<proteinExistence type="predicted"/>
<evidence type="ECO:0000313" key="3">
    <source>
        <dbReference type="Proteomes" id="UP000184263"/>
    </source>
</evidence>
<name>A0A1M6SIC1_SELRU</name>
<protein>
    <recommendedName>
        <fullName evidence="1">Helicase HerA central domain-containing protein</fullName>
    </recommendedName>
</protein>
<feature type="domain" description="Helicase HerA central" evidence="1">
    <location>
        <begin position="141"/>
        <end position="394"/>
    </location>
</feature>
<reference evidence="2 3" key="1">
    <citation type="submission" date="2016-11" db="EMBL/GenBank/DDBJ databases">
        <authorList>
            <person name="Jaros S."/>
            <person name="Januszkiewicz K."/>
            <person name="Wedrychowicz H."/>
        </authorList>
    </citation>
    <scope>NUCLEOTIDE SEQUENCE [LARGE SCALE GENOMIC DNA]</scope>
    <source>
        <strain evidence="2 3">HD4</strain>
    </source>
</reference>
<evidence type="ECO:0000313" key="2">
    <source>
        <dbReference type="EMBL" id="SHK44410.1"/>
    </source>
</evidence>
<dbReference type="OrthoDB" id="9806951at2"/>
<dbReference type="Pfam" id="PF01935">
    <property type="entry name" value="DUF87"/>
    <property type="match status" value="1"/>
</dbReference>
<dbReference type="PANTHER" id="PTHR42957:SF1">
    <property type="entry name" value="HELICASE MJ1565-RELATED"/>
    <property type="match status" value="1"/>
</dbReference>